<gene>
    <name evidence="2" type="ORF">IQ241_02935</name>
</gene>
<organism evidence="2 3">
    <name type="scientific">Vasconcelosia minhoensis LEGE 07310</name>
    <dbReference type="NCBI Taxonomy" id="915328"/>
    <lineage>
        <taxon>Bacteria</taxon>
        <taxon>Bacillati</taxon>
        <taxon>Cyanobacteriota</taxon>
        <taxon>Cyanophyceae</taxon>
        <taxon>Nodosilineales</taxon>
        <taxon>Cymatolegaceae</taxon>
        <taxon>Vasconcelosia</taxon>
        <taxon>Vasconcelosia minhoensis</taxon>
    </lineage>
</organism>
<reference evidence="2" key="1">
    <citation type="submission" date="2020-10" db="EMBL/GenBank/DDBJ databases">
        <authorList>
            <person name="Castelo-Branco R."/>
            <person name="Eusebio N."/>
            <person name="Adriana R."/>
            <person name="Vieira A."/>
            <person name="Brugerolle De Fraissinette N."/>
            <person name="Rezende De Castro R."/>
            <person name="Schneider M.P."/>
            <person name="Vasconcelos V."/>
            <person name="Leao P.N."/>
        </authorList>
    </citation>
    <scope>NUCLEOTIDE SEQUENCE</scope>
    <source>
        <strain evidence="2">LEGE 07310</strain>
    </source>
</reference>
<dbReference type="Proteomes" id="UP000636505">
    <property type="component" value="Unassembled WGS sequence"/>
</dbReference>
<keyword evidence="3" id="KW-1185">Reference proteome</keyword>
<evidence type="ECO:0000313" key="3">
    <source>
        <dbReference type="Proteomes" id="UP000636505"/>
    </source>
</evidence>
<feature type="transmembrane region" description="Helical" evidence="1">
    <location>
        <begin position="96"/>
        <end position="112"/>
    </location>
</feature>
<keyword evidence="1" id="KW-0472">Membrane</keyword>
<keyword evidence="1" id="KW-0812">Transmembrane</keyword>
<dbReference type="AlphaFoldDB" id="A0A8J7AIY9"/>
<keyword evidence="1" id="KW-1133">Transmembrane helix</keyword>
<dbReference type="RefSeq" id="WP_193904920.1">
    <property type="nucleotide sequence ID" value="NZ_JADEXG010000004.1"/>
</dbReference>
<evidence type="ECO:0000313" key="2">
    <source>
        <dbReference type="EMBL" id="MBE9076260.1"/>
    </source>
</evidence>
<proteinExistence type="predicted"/>
<dbReference type="EMBL" id="JADEXG010000004">
    <property type="protein sequence ID" value="MBE9076260.1"/>
    <property type="molecule type" value="Genomic_DNA"/>
</dbReference>
<sequence length="113" mass="12474">MADCPRCHHTISSSTVRCPQCGLELKAHGHPGITLYRAEGDTALCDCCVYDADDSCTFPQRPHAQTCTLFQDIAVANAPVPTDEVYRIPWWRKHRGWVALAVLLGISLIIALL</sequence>
<evidence type="ECO:0000256" key="1">
    <source>
        <dbReference type="SAM" id="Phobius"/>
    </source>
</evidence>
<protein>
    <submittedName>
        <fullName evidence="2">Zinc ribbon domain-containing protein</fullName>
    </submittedName>
</protein>
<name>A0A8J7AIY9_9CYAN</name>
<accession>A0A8J7AIY9</accession>
<comment type="caution">
    <text evidence="2">The sequence shown here is derived from an EMBL/GenBank/DDBJ whole genome shotgun (WGS) entry which is preliminary data.</text>
</comment>